<evidence type="ECO:0000313" key="3">
    <source>
        <dbReference type="Proteomes" id="UP000197783"/>
    </source>
</evidence>
<protein>
    <submittedName>
        <fullName evidence="2">Cell division ABC transporter subunit FtsX</fullName>
    </submittedName>
</protein>
<evidence type="ECO:0000313" key="2">
    <source>
        <dbReference type="EMBL" id="OWK30909.1"/>
    </source>
</evidence>
<keyword evidence="2" id="KW-0131">Cell cycle</keyword>
<keyword evidence="1" id="KW-1133">Transmembrane helix</keyword>
<keyword evidence="1" id="KW-0472">Membrane</keyword>
<dbReference type="OrthoDB" id="8478373at2"/>
<accession>A0A245ZMD9</accession>
<feature type="transmembrane region" description="Helical" evidence="1">
    <location>
        <begin position="268"/>
        <end position="290"/>
    </location>
</feature>
<dbReference type="PANTHER" id="PTHR47755">
    <property type="entry name" value="CELL DIVISION PROTEIN FTSX"/>
    <property type="match status" value="1"/>
</dbReference>
<evidence type="ECO:0000256" key="1">
    <source>
        <dbReference type="SAM" id="Phobius"/>
    </source>
</evidence>
<dbReference type="Proteomes" id="UP000197783">
    <property type="component" value="Unassembled WGS sequence"/>
</dbReference>
<keyword evidence="2" id="KW-0132">Cell division</keyword>
<dbReference type="PANTHER" id="PTHR47755:SF1">
    <property type="entry name" value="CELL DIVISION PROTEIN FTSX"/>
    <property type="match status" value="1"/>
</dbReference>
<feature type="transmembrane region" description="Helical" evidence="1">
    <location>
        <begin position="168"/>
        <end position="192"/>
    </location>
</feature>
<reference evidence="2 3" key="1">
    <citation type="submission" date="2017-03" db="EMBL/GenBank/DDBJ databases">
        <title>Genome sequence of Sphingomonas mucosissima DSM 17494.</title>
        <authorList>
            <person name="Poehlein A."/>
            <person name="Wuebbeler J.H."/>
            <person name="Steinbuechel A."/>
            <person name="Daniel R."/>
        </authorList>
    </citation>
    <scope>NUCLEOTIDE SEQUENCE [LARGE SCALE GENOMIC DNA]</scope>
    <source>
        <strain evidence="2 3">DSM 17494</strain>
    </source>
</reference>
<feature type="transmembrane region" description="Helical" evidence="1">
    <location>
        <begin position="21"/>
        <end position="45"/>
    </location>
</feature>
<sequence length="298" mass="31262">MSGPVAQNAERTRRVLDEARGVRAMVWIIAIMLFLTVLGAALGLATRNAANALESELVGRATVQLVASDPTRQEAEAGKALSALRGMPDVRRAELVDREELAALLRPWLGDDGADPDLPVPTMIDLELATEGPATLSRVRAALNRVAPSARVDAQEAWMAPVADFLDLVVLIAFVLVVLLATATAAVVVLAARAGLDAHRHTIEVMHMLGSTDVQVARLFQRRIARDAGVGAAIGSLAAIAMLLLVSAQAAELGSQLLGQASLGPSGWATLAMLPIAFVLLAALAARFTITRALESVL</sequence>
<name>A0A245ZMD9_9SPHN</name>
<keyword evidence="3" id="KW-1185">Reference proteome</keyword>
<keyword evidence="1" id="KW-0812">Transmembrane</keyword>
<proteinExistence type="predicted"/>
<gene>
    <name evidence="2" type="ORF">SPMU_19000</name>
</gene>
<dbReference type="InterPro" id="IPR004513">
    <property type="entry name" value="FtsX"/>
</dbReference>
<dbReference type="GO" id="GO:0032153">
    <property type="term" value="C:cell division site"/>
    <property type="evidence" value="ECO:0007669"/>
    <property type="project" value="TreeGrafter"/>
</dbReference>
<dbReference type="AlphaFoldDB" id="A0A245ZMD9"/>
<organism evidence="2 3">
    <name type="scientific">Sphingomonas mucosissima</name>
    <dbReference type="NCBI Taxonomy" id="370959"/>
    <lineage>
        <taxon>Bacteria</taxon>
        <taxon>Pseudomonadati</taxon>
        <taxon>Pseudomonadota</taxon>
        <taxon>Alphaproteobacteria</taxon>
        <taxon>Sphingomonadales</taxon>
        <taxon>Sphingomonadaceae</taxon>
        <taxon>Sphingomonas</taxon>
    </lineage>
</organism>
<dbReference type="GO" id="GO:0016020">
    <property type="term" value="C:membrane"/>
    <property type="evidence" value="ECO:0007669"/>
    <property type="project" value="InterPro"/>
</dbReference>
<dbReference type="RefSeq" id="WP_088333580.1">
    <property type="nucleotide sequence ID" value="NZ_NBBJ01000002.1"/>
</dbReference>
<dbReference type="GO" id="GO:0051301">
    <property type="term" value="P:cell division"/>
    <property type="evidence" value="ECO:0007669"/>
    <property type="project" value="UniProtKB-KW"/>
</dbReference>
<comment type="caution">
    <text evidence="2">The sequence shown here is derived from an EMBL/GenBank/DDBJ whole genome shotgun (WGS) entry which is preliminary data.</text>
</comment>
<dbReference type="EMBL" id="NBBJ01000002">
    <property type="protein sequence ID" value="OWK30909.1"/>
    <property type="molecule type" value="Genomic_DNA"/>
</dbReference>
<feature type="transmembrane region" description="Helical" evidence="1">
    <location>
        <begin position="228"/>
        <end position="248"/>
    </location>
</feature>